<evidence type="ECO:0000313" key="1">
    <source>
        <dbReference type="EMBL" id="VDN09436.1"/>
    </source>
</evidence>
<gene>
    <name evidence="1" type="ORF">DILT_LOCUS5267</name>
</gene>
<protein>
    <submittedName>
        <fullName evidence="1">Uncharacterized protein</fullName>
    </submittedName>
</protein>
<evidence type="ECO:0000313" key="2">
    <source>
        <dbReference type="Proteomes" id="UP000281553"/>
    </source>
</evidence>
<dbReference type="EMBL" id="UYRU01047053">
    <property type="protein sequence ID" value="VDN09436.1"/>
    <property type="molecule type" value="Genomic_DNA"/>
</dbReference>
<sequence length="327" mass="35968">MYFCNARTKNLPDDYAESNLPLFVFFFFHLKAEFQVDDVKLDILQFAASSKYGFLYTASDVASPSGVPCASNMLGSPPQPSISFDNSDSGDSASDAYLHLRMPHVEKPADASTATHMIHLDISIPSPPTVDGNQFLLLIYSSLPRTVYTSAVSEALDIPRKEIPLMILELRAGRPWLCVVNGPKTVNATTVGLPLQPLDLNMRRDRLRNILLEIRMSAIYAINGSLGLLITTRQFTRNLSSSAGISVVSFGESEPFRAVPSDWVEKVLRRGSTADAQAVPGTERFVFGRNILLGGSNWTAEDRIGRLPPTVWSALGARRSFRGCINR</sequence>
<keyword evidence="2" id="KW-1185">Reference proteome</keyword>
<dbReference type="Proteomes" id="UP000281553">
    <property type="component" value="Unassembled WGS sequence"/>
</dbReference>
<dbReference type="OrthoDB" id="6270412at2759"/>
<organism evidence="1 2">
    <name type="scientific">Dibothriocephalus latus</name>
    <name type="common">Fish tapeworm</name>
    <name type="synonym">Diphyllobothrium latum</name>
    <dbReference type="NCBI Taxonomy" id="60516"/>
    <lineage>
        <taxon>Eukaryota</taxon>
        <taxon>Metazoa</taxon>
        <taxon>Spiralia</taxon>
        <taxon>Lophotrochozoa</taxon>
        <taxon>Platyhelminthes</taxon>
        <taxon>Cestoda</taxon>
        <taxon>Eucestoda</taxon>
        <taxon>Diphyllobothriidea</taxon>
        <taxon>Diphyllobothriidae</taxon>
        <taxon>Dibothriocephalus</taxon>
    </lineage>
</organism>
<accession>A0A3P7NV90</accession>
<proteinExistence type="predicted"/>
<reference evidence="1 2" key="1">
    <citation type="submission" date="2018-11" db="EMBL/GenBank/DDBJ databases">
        <authorList>
            <consortium name="Pathogen Informatics"/>
        </authorList>
    </citation>
    <scope>NUCLEOTIDE SEQUENCE [LARGE SCALE GENOMIC DNA]</scope>
</reference>
<name>A0A3P7NV90_DIBLA</name>
<dbReference type="AlphaFoldDB" id="A0A3P7NV90"/>